<sequence>SINPSFASTQPGLSPPSRSLSRSLSSL</sequence>
<gene>
    <name evidence="2" type="ORF">VCS650_LOCUS44122</name>
</gene>
<evidence type="ECO:0000313" key="3">
    <source>
        <dbReference type="Proteomes" id="UP000663891"/>
    </source>
</evidence>
<feature type="region of interest" description="Disordered" evidence="1">
    <location>
        <begin position="1"/>
        <end position="27"/>
    </location>
</feature>
<dbReference type="AlphaFoldDB" id="A0A815WHR3"/>
<evidence type="ECO:0000313" key="2">
    <source>
        <dbReference type="EMBL" id="CAF1545489.1"/>
    </source>
</evidence>
<organism evidence="2 3">
    <name type="scientific">Adineta steineri</name>
    <dbReference type="NCBI Taxonomy" id="433720"/>
    <lineage>
        <taxon>Eukaryota</taxon>
        <taxon>Metazoa</taxon>
        <taxon>Spiralia</taxon>
        <taxon>Gnathifera</taxon>
        <taxon>Rotifera</taxon>
        <taxon>Eurotatoria</taxon>
        <taxon>Bdelloidea</taxon>
        <taxon>Adinetida</taxon>
        <taxon>Adinetidae</taxon>
        <taxon>Adineta</taxon>
    </lineage>
</organism>
<evidence type="ECO:0000256" key="1">
    <source>
        <dbReference type="SAM" id="MobiDB-lite"/>
    </source>
</evidence>
<feature type="compositionally biased region" description="Polar residues" evidence="1">
    <location>
        <begin position="1"/>
        <end position="12"/>
    </location>
</feature>
<comment type="caution">
    <text evidence="2">The sequence shown here is derived from an EMBL/GenBank/DDBJ whole genome shotgun (WGS) entry which is preliminary data.</text>
</comment>
<dbReference type="Proteomes" id="UP000663891">
    <property type="component" value="Unassembled WGS sequence"/>
</dbReference>
<feature type="compositionally biased region" description="Low complexity" evidence="1">
    <location>
        <begin position="15"/>
        <end position="27"/>
    </location>
</feature>
<proteinExistence type="predicted"/>
<feature type="non-terminal residue" evidence="2">
    <location>
        <position position="1"/>
    </location>
</feature>
<accession>A0A815WHR3</accession>
<reference evidence="2" key="1">
    <citation type="submission" date="2021-02" db="EMBL/GenBank/DDBJ databases">
        <authorList>
            <person name="Nowell W R."/>
        </authorList>
    </citation>
    <scope>NUCLEOTIDE SEQUENCE</scope>
</reference>
<protein>
    <submittedName>
        <fullName evidence="2">Uncharacterized protein</fullName>
    </submittedName>
</protein>
<name>A0A815WHR3_9BILA</name>
<dbReference type="EMBL" id="CAJNON010008827">
    <property type="protein sequence ID" value="CAF1545489.1"/>
    <property type="molecule type" value="Genomic_DNA"/>
</dbReference>